<organism evidence="7 8">
    <name type="scientific">Hortaea werneckii</name>
    <name type="common">Black yeast</name>
    <name type="synonym">Cladosporium werneckii</name>
    <dbReference type="NCBI Taxonomy" id="91943"/>
    <lineage>
        <taxon>Eukaryota</taxon>
        <taxon>Fungi</taxon>
        <taxon>Dikarya</taxon>
        <taxon>Ascomycota</taxon>
        <taxon>Pezizomycotina</taxon>
        <taxon>Dothideomycetes</taxon>
        <taxon>Dothideomycetidae</taxon>
        <taxon>Mycosphaerellales</taxon>
        <taxon>Teratosphaeriaceae</taxon>
        <taxon>Hortaea</taxon>
    </lineage>
</organism>
<feature type="region of interest" description="Disordered" evidence="5">
    <location>
        <begin position="458"/>
        <end position="567"/>
    </location>
</feature>
<feature type="compositionally biased region" description="Pro residues" evidence="5">
    <location>
        <begin position="533"/>
        <end position="544"/>
    </location>
</feature>
<feature type="compositionally biased region" description="Basic and acidic residues" evidence="5">
    <location>
        <begin position="53"/>
        <end position="73"/>
    </location>
</feature>
<protein>
    <recommendedName>
        <fullName evidence="6">RING-type domain-containing protein</fullName>
    </recommendedName>
</protein>
<dbReference type="SMART" id="SM00184">
    <property type="entry name" value="RING"/>
    <property type="match status" value="1"/>
</dbReference>
<feature type="region of interest" description="Disordered" evidence="5">
    <location>
        <begin position="1"/>
        <end position="299"/>
    </location>
</feature>
<name>A0A3M7DIR6_HORWE</name>
<evidence type="ECO:0000256" key="2">
    <source>
        <dbReference type="ARBA" id="ARBA00022771"/>
    </source>
</evidence>
<feature type="compositionally biased region" description="Low complexity" evidence="5">
    <location>
        <begin position="95"/>
        <end position="106"/>
    </location>
</feature>
<dbReference type="OrthoDB" id="8062037at2759"/>
<comment type="caution">
    <text evidence="7">The sequence shown here is derived from an EMBL/GenBank/DDBJ whole genome shotgun (WGS) entry which is preliminary data.</text>
</comment>
<feature type="region of interest" description="Disordered" evidence="5">
    <location>
        <begin position="580"/>
        <end position="681"/>
    </location>
</feature>
<dbReference type="EMBL" id="QWIP01000413">
    <property type="protein sequence ID" value="RMY64261.1"/>
    <property type="molecule type" value="Genomic_DNA"/>
</dbReference>
<feature type="compositionally biased region" description="Basic and acidic residues" evidence="5">
    <location>
        <begin position="501"/>
        <end position="514"/>
    </location>
</feature>
<feature type="compositionally biased region" description="Polar residues" evidence="5">
    <location>
        <begin position="550"/>
        <end position="563"/>
    </location>
</feature>
<reference evidence="7 8" key="1">
    <citation type="journal article" date="2018" name="BMC Genomics">
        <title>Genomic evidence for intraspecific hybridization in a clonal and extremely halotolerant yeast.</title>
        <authorList>
            <person name="Gostincar C."/>
            <person name="Stajich J.E."/>
            <person name="Zupancic J."/>
            <person name="Zalar P."/>
            <person name="Gunde-Cimerman N."/>
        </authorList>
    </citation>
    <scope>NUCLEOTIDE SEQUENCE [LARGE SCALE GENOMIC DNA]</scope>
    <source>
        <strain evidence="7 8">EXF-2682</strain>
    </source>
</reference>
<dbReference type="PANTHER" id="PTHR14155:SF627">
    <property type="entry name" value="OS06G0192800 PROTEIN"/>
    <property type="match status" value="1"/>
</dbReference>
<sequence length="860" mass="93225">MEAAKMGQGASQPARREREGEGRRERERENNERGARESGNSRRSILRQTTRHSTVDHADYEDNHHWHHQHDDNAIPTGERGGGGREDGGGEDGRLLQGQQQQQSQPRPRRRPHSRASSINRLSQLLRQSTPDAILRPSTPNVTDSQAHAAMNSDSDPHPHAGPSESSRRANLQRTASRFRNALSVRTSSPTRDRRPSPLSLNLLHPRFSSTRPGMNRDSAADHYSPPRLPSIDVSSTFDQEPFTPPPEEPDRQPRSSHSNRRSNSRLNALRPDRPFRHLTSSLRRRRSPERSIRRSGNEDQAAMLSRLLSVAAAATAATLMGDDHQALSEARSLTGSTMGDVGSGGEDGSFDGFLRALQNGRIASALRQGADGESDASREGPLNFFRMFRFGASGNPTPLNTGSGDSSEAGDNSEGRMVPIIIVGIRSINPNSSSGSGSATDDMPPFIDALGNFPSPLSATPMGANGHDSIDSILRPPQNGTSFRHRRRASMGGFGMGRNRISDRLDDQRDHRSPDRRRPRPWSMASTASSPEPRPPPATPASPSPEMSRISSRDSTPAQSRPASWVRDFSAESRLTSQMNRSAGANPLSSHTEETASMHSAHSGTNLLSSGNESQPFRHSHRRSDTAPNIHYPRFASGHPRRNGVVEPDNLPSLSRSSTSNATDSSSSPNNGNEGANSSAAANDSRSWIIYVLGGSYPENHPILTTPSLFTENPTYEDMMLLSALLGPAKAPVASEEDVEQAGGLYTVEENTAAQADASKTAELVAVAAEGGERVDIEAGQRCLVCLCEYNTKEITRKLVKCNHLFHQDCIDQWLTQGRNSCPLCRGEGVLEKEKQSTDEAAVAGSPSNPAELDASSAA</sequence>
<dbReference type="CDD" id="cd16461">
    <property type="entry name" value="RING-H2_EL5-like"/>
    <property type="match status" value="1"/>
</dbReference>
<evidence type="ECO:0000313" key="8">
    <source>
        <dbReference type="Proteomes" id="UP000269276"/>
    </source>
</evidence>
<evidence type="ECO:0000259" key="6">
    <source>
        <dbReference type="PROSITE" id="PS50089"/>
    </source>
</evidence>
<evidence type="ECO:0000256" key="4">
    <source>
        <dbReference type="PROSITE-ProRule" id="PRU00175"/>
    </source>
</evidence>
<dbReference type="PANTHER" id="PTHR14155">
    <property type="entry name" value="RING FINGER DOMAIN-CONTAINING"/>
    <property type="match status" value="1"/>
</dbReference>
<dbReference type="SUPFAM" id="SSF57850">
    <property type="entry name" value="RING/U-box"/>
    <property type="match status" value="1"/>
</dbReference>
<dbReference type="InterPro" id="IPR013083">
    <property type="entry name" value="Znf_RING/FYVE/PHD"/>
</dbReference>
<evidence type="ECO:0000313" key="7">
    <source>
        <dbReference type="EMBL" id="RMY64261.1"/>
    </source>
</evidence>
<keyword evidence="1" id="KW-0479">Metal-binding</keyword>
<evidence type="ECO:0000256" key="1">
    <source>
        <dbReference type="ARBA" id="ARBA00022723"/>
    </source>
</evidence>
<feature type="compositionally biased region" description="Polar residues" evidence="5">
    <location>
        <begin position="115"/>
        <end position="131"/>
    </location>
</feature>
<dbReference type="VEuPathDB" id="FungiDB:BTJ68_11857"/>
<evidence type="ECO:0000256" key="3">
    <source>
        <dbReference type="ARBA" id="ARBA00022833"/>
    </source>
</evidence>
<dbReference type="Pfam" id="PF13639">
    <property type="entry name" value="zf-RING_2"/>
    <property type="match status" value="1"/>
</dbReference>
<feature type="compositionally biased region" description="Polar residues" evidence="5">
    <location>
        <begin position="169"/>
        <end position="178"/>
    </location>
</feature>
<dbReference type="InterPro" id="IPR001841">
    <property type="entry name" value="Znf_RING"/>
</dbReference>
<feature type="compositionally biased region" description="Basic and acidic residues" evidence="5">
    <location>
        <begin position="82"/>
        <end position="94"/>
    </location>
</feature>
<proteinExistence type="predicted"/>
<dbReference type="AlphaFoldDB" id="A0A3M7DIR6"/>
<dbReference type="Gene3D" id="3.30.40.10">
    <property type="entry name" value="Zinc/RING finger domain, C3HC4 (zinc finger)"/>
    <property type="match status" value="1"/>
</dbReference>
<keyword evidence="3" id="KW-0862">Zinc</keyword>
<dbReference type="GO" id="GO:0008270">
    <property type="term" value="F:zinc ion binding"/>
    <property type="evidence" value="ECO:0007669"/>
    <property type="project" value="UniProtKB-KW"/>
</dbReference>
<keyword evidence="2 4" id="KW-0863">Zinc-finger</keyword>
<dbReference type="InterPro" id="IPR053238">
    <property type="entry name" value="RING-H2_zinc_finger"/>
</dbReference>
<dbReference type="PROSITE" id="PS50089">
    <property type="entry name" value="ZF_RING_2"/>
    <property type="match status" value="1"/>
</dbReference>
<feature type="compositionally biased region" description="Polar residues" evidence="5">
    <location>
        <begin position="598"/>
        <end position="618"/>
    </location>
</feature>
<dbReference type="Proteomes" id="UP000269276">
    <property type="component" value="Unassembled WGS sequence"/>
</dbReference>
<feature type="domain" description="RING-type" evidence="6">
    <location>
        <begin position="784"/>
        <end position="827"/>
    </location>
</feature>
<feature type="compositionally biased region" description="Basic and acidic residues" evidence="5">
    <location>
        <begin position="289"/>
        <end position="298"/>
    </location>
</feature>
<accession>A0A3M7DIR6</accession>
<feature type="compositionally biased region" description="Polar residues" evidence="5">
    <location>
        <begin position="580"/>
        <end position="591"/>
    </location>
</feature>
<feature type="region of interest" description="Disordered" evidence="5">
    <location>
        <begin position="837"/>
        <end position="860"/>
    </location>
</feature>
<feature type="compositionally biased region" description="Polar residues" evidence="5">
    <location>
        <begin position="41"/>
        <end position="52"/>
    </location>
</feature>
<feature type="compositionally biased region" description="Basic and acidic residues" evidence="5">
    <location>
        <begin position="14"/>
        <end position="40"/>
    </location>
</feature>
<gene>
    <name evidence="7" type="ORF">D0863_09941</name>
</gene>
<evidence type="ECO:0000256" key="5">
    <source>
        <dbReference type="SAM" id="MobiDB-lite"/>
    </source>
</evidence>
<feature type="compositionally biased region" description="Low complexity" evidence="5">
    <location>
        <begin position="650"/>
        <end position="681"/>
    </location>
</feature>